<reference evidence="4 5" key="1">
    <citation type="submission" date="2018-01" db="EMBL/GenBank/DDBJ databases">
        <title>The draft genome sequence of Halioglobus lutimaris HF004.</title>
        <authorList>
            <person name="Du Z.-J."/>
            <person name="Shi M.-J."/>
        </authorList>
    </citation>
    <scope>NUCLEOTIDE SEQUENCE [LARGE SCALE GENOMIC DNA]</scope>
    <source>
        <strain evidence="4 5">HF004</strain>
    </source>
</reference>
<dbReference type="PANTHER" id="PTHR42901">
    <property type="entry name" value="ALCOHOL DEHYDROGENASE"/>
    <property type="match status" value="1"/>
</dbReference>
<dbReference type="RefSeq" id="WP_101518860.1">
    <property type="nucleotide sequence ID" value="NZ_PKUS01000033.1"/>
</dbReference>
<evidence type="ECO:0000256" key="1">
    <source>
        <dbReference type="ARBA" id="ARBA00006484"/>
    </source>
</evidence>
<dbReference type="PROSITE" id="PS00061">
    <property type="entry name" value="ADH_SHORT"/>
    <property type="match status" value="1"/>
</dbReference>
<dbReference type="PIRSF" id="PIRSF000126">
    <property type="entry name" value="11-beta-HSD1"/>
    <property type="match status" value="1"/>
</dbReference>
<comment type="similarity">
    <text evidence="1 3">Belongs to the short-chain dehydrogenases/reductases (SDR) family.</text>
</comment>
<evidence type="ECO:0000313" key="5">
    <source>
        <dbReference type="Proteomes" id="UP000235005"/>
    </source>
</evidence>
<dbReference type="PANTHER" id="PTHR42901:SF1">
    <property type="entry name" value="ALCOHOL DEHYDROGENASE"/>
    <property type="match status" value="1"/>
</dbReference>
<dbReference type="SUPFAM" id="SSF51735">
    <property type="entry name" value="NAD(P)-binding Rossmann-fold domains"/>
    <property type="match status" value="1"/>
</dbReference>
<accession>A0A2N5WYB1</accession>
<evidence type="ECO:0000313" key="4">
    <source>
        <dbReference type="EMBL" id="PLW67226.1"/>
    </source>
</evidence>
<dbReference type="InterPro" id="IPR036291">
    <property type="entry name" value="NAD(P)-bd_dom_sf"/>
</dbReference>
<keyword evidence="2" id="KW-0560">Oxidoreductase</keyword>
<protein>
    <submittedName>
        <fullName evidence="4">NAD(P)-dependent oxidoreductase</fullName>
    </submittedName>
</protein>
<evidence type="ECO:0000256" key="2">
    <source>
        <dbReference type="ARBA" id="ARBA00023002"/>
    </source>
</evidence>
<gene>
    <name evidence="4" type="ORF">C0039_18010</name>
</gene>
<keyword evidence="5" id="KW-1185">Reference proteome</keyword>
<dbReference type="PRINTS" id="PR00080">
    <property type="entry name" value="SDRFAMILY"/>
</dbReference>
<sequence length="257" mass="27380">MSEKKTALVTGASAGIGREFARQLAPQCSQMILVGRREERLRELAEELEVSGVRCTLLSVDLVEPAGVERVVKAIDEAGPLDYLVNNAGFTIIGAFETLPLSEQLTMCQTHINATLALTHAALPAMKAAGRGALINVSSMVTFSPYKDVAVYGGTKAFVTNFSGALQLELEGTGVSVQCLVPGFTHTELHDRKAFEQYDTPEVPAELWMEACDVVSESLAGLADDLPLVVAGAVNKRAAIDALQNDLLALQKALNPN</sequence>
<dbReference type="OrthoDB" id="9810734at2"/>
<dbReference type="InterPro" id="IPR020904">
    <property type="entry name" value="Sc_DH/Rdtase_CS"/>
</dbReference>
<name>A0A2N5WYB1_9GAMM</name>
<dbReference type="Proteomes" id="UP000235005">
    <property type="component" value="Unassembled WGS sequence"/>
</dbReference>
<comment type="caution">
    <text evidence="4">The sequence shown here is derived from an EMBL/GenBank/DDBJ whole genome shotgun (WGS) entry which is preliminary data.</text>
</comment>
<proteinExistence type="inferred from homology"/>
<dbReference type="Gene3D" id="3.40.50.720">
    <property type="entry name" value="NAD(P)-binding Rossmann-like Domain"/>
    <property type="match status" value="1"/>
</dbReference>
<dbReference type="Pfam" id="PF00106">
    <property type="entry name" value="adh_short"/>
    <property type="match status" value="1"/>
</dbReference>
<dbReference type="EMBL" id="PKUS01000033">
    <property type="protein sequence ID" value="PLW67226.1"/>
    <property type="molecule type" value="Genomic_DNA"/>
</dbReference>
<dbReference type="PRINTS" id="PR00081">
    <property type="entry name" value="GDHRDH"/>
</dbReference>
<organism evidence="4 5">
    <name type="scientific">Pseudohalioglobus lutimaris</name>
    <dbReference type="NCBI Taxonomy" id="1737061"/>
    <lineage>
        <taxon>Bacteria</taxon>
        <taxon>Pseudomonadati</taxon>
        <taxon>Pseudomonadota</taxon>
        <taxon>Gammaproteobacteria</taxon>
        <taxon>Cellvibrionales</taxon>
        <taxon>Halieaceae</taxon>
        <taxon>Pseudohalioglobus</taxon>
    </lineage>
</organism>
<dbReference type="GO" id="GO:0016491">
    <property type="term" value="F:oxidoreductase activity"/>
    <property type="evidence" value="ECO:0007669"/>
    <property type="project" value="UniProtKB-KW"/>
</dbReference>
<dbReference type="InterPro" id="IPR002347">
    <property type="entry name" value="SDR_fam"/>
</dbReference>
<dbReference type="CDD" id="cd05233">
    <property type="entry name" value="SDR_c"/>
    <property type="match status" value="1"/>
</dbReference>
<evidence type="ECO:0000256" key="3">
    <source>
        <dbReference type="RuleBase" id="RU000363"/>
    </source>
</evidence>
<dbReference type="AlphaFoldDB" id="A0A2N5WYB1"/>